<organism evidence="7 8">
    <name type="scientific">Haloferula chungangensis</name>
    <dbReference type="NCBI Taxonomy" id="1048331"/>
    <lineage>
        <taxon>Bacteria</taxon>
        <taxon>Pseudomonadati</taxon>
        <taxon>Verrucomicrobiota</taxon>
        <taxon>Verrucomicrobiia</taxon>
        <taxon>Verrucomicrobiales</taxon>
        <taxon>Verrucomicrobiaceae</taxon>
        <taxon>Haloferula</taxon>
    </lineage>
</organism>
<comment type="subcellular location">
    <subcellularLocation>
        <location evidence="4">Cytoplasm</location>
    </subcellularLocation>
</comment>
<dbReference type="Proteomes" id="UP001596472">
    <property type="component" value="Unassembled WGS sequence"/>
</dbReference>
<comment type="PTM">
    <text evidence="4">Methylated by PrmC. Methylation increases the termination efficiency of RF2.</text>
</comment>
<protein>
    <recommendedName>
        <fullName evidence="4 5">Peptide chain release factor 2</fullName>
        <shortName evidence="4">RF-2</shortName>
    </recommendedName>
</protein>
<dbReference type="Gene3D" id="1.20.58.410">
    <property type="entry name" value="Release factor"/>
    <property type="match status" value="1"/>
</dbReference>
<dbReference type="SUPFAM" id="SSF75620">
    <property type="entry name" value="Release factor"/>
    <property type="match status" value="1"/>
</dbReference>
<dbReference type="RefSeq" id="WP_379711844.1">
    <property type="nucleotide sequence ID" value="NZ_JBHTBS010000004.1"/>
</dbReference>
<evidence type="ECO:0000256" key="5">
    <source>
        <dbReference type="NCBIfam" id="TIGR00020"/>
    </source>
</evidence>
<proteinExistence type="inferred from homology"/>
<dbReference type="NCBIfam" id="TIGR00020">
    <property type="entry name" value="prfB"/>
    <property type="match status" value="1"/>
</dbReference>
<dbReference type="InterPro" id="IPR045853">
    <property type="entry name" value="Pep_chain_release_fac_I_sf"/>
</dbReference>
<feature type="domain" description="Prokaryotic-type class I peptide chain release factors" evidence="6">
    <location>
        <begin position="248"/>
        <end position="264"/>
    </location>
</feature>
<dbReference type="InterPro" id="IPR005139">
    <property type="entry name" value="PCRF"/>
</dbReference>
<dbReference type="PANTHER" id="PTHR43116">
    <property type="entry name" value="PEPTIDE CHAIN RELEASE FACTOR 2"/>
    <property type="match status" value="1"/>
</dbReference>
<dbReference type="HAMAP" id="MF_00094">
    <property type="entry name" value="Rel_fac_2"/>
    <property type="match status" value="1"/>
</dbReference>
<dbReference type="PROSITE" id="PS00745">
    <property type="entry name" value="RF_PROK_I"/>
    <property type="match status" value="1"/>
</dbReference>
<dbReference type="SMART" id="SM00937">
    <property type="entry name" value="PCRF"/>
    <property type="match status" value="1"/>
</dbReference>
<evidence type="ECO:0000256" key="1">
    <source>
        <dbReference type="ARBA" id="ARBA00010835"/>
    </source>
</evidence>
<evidence type="ECO:0000256" key="4">
    <source>
        <dbReference type="HAMAP-Rule" id="MF_00094"/>
    </source>
</evidence>
<sequence>MAEHHTVDLTTLDTGSLKKRLTQLGRIFDLPALEREIATIEEAMGAPDFWDNQNRARDMNTKVASLKKKLETFQGLESKLEDVLSGIELAKEFDDEDSAREAFAQAKQLDKDISSFELVTLLNRPNDEANCYLVIQAGAGGTEACDWAQMLHRMYTRWAESKGFTWETIDYEDGDGAGLRSATVKINGENAYGFLKNERGVHRLVRISPFDSAGKRHTSFCSIDATPEVNDEIKIEIADKDVEISTMRSGGKGGQNVNKVETGVLLRHLPSGILIKSTASRTQGANKELAFQILKAKLMQIEEDKRAAVAEQAYGEKGEIGWGSQIRSYVFQPYQKVLDLRTGEESGSIQNVMDGDIDAFIEAKMRGKVRVKGAKDEED</sequence>
<dbReference type="EMBL" id="JBHTBS010000004">
    <property type="protein sequence ID" value="MFC7337502.1"/>
    <property type="molecule type" value="Genomic_DNA"/>
</dbReference>
<dbReference type="Pfam" id="PF03462">
    <property type="entry name" value="PCRF"/>
    <property type="match status" value="1"/>
</dbReference>
<evidence type="ECO:0000313" key="7">
    <source>
        <dbReference type="EMBL" id="MFC7337502.1"/>
    </source>
</evidence>
<comment type="function">
    <text evidence="4">Peptide chain release factor 2 directs the termination of translation in response to the peptide chain termination codons UGA and UAA.</text>
</comment>
<keyword evidence="4" id="KW-0963">Cytoplasm</keyword>
<dbReference type="PANTHER" id="PTHR43116:SF3">
    <property type="entry name" value="CLASS I PEPTIDE CHAIN RELEASE FACTOR"/>
    <property type="match status" value="1"/>
</dbReference>
<dbReference type="InterPro" id="IPR004374">
    <property type="entry name" value="PrfB"/>
</dbReference>
<feature type="modified residue" description="N5-methylglutamine" evidence="4">
    <location>
        <position position="255"/>
    </location>
</feature>
<comment type="caution">
    <text evidence="7">The sequence shown here is derived from an EMBL/GenBank/DDBJ whole genome shotgun (WGS) entry which is preliminary data.</text>
</comment>
<dbReference type="Gene3D" id="3.30.160.20">
    <property type="match status" value="1"/>
</dbReference>
<evidence type="ECO:0000313" key="8">
    <source>
        <dbReference type="Proteomes" id="UP001596472"/>
    </source>
</evidence>
<evidence type="ECO:0000259" key="6">
    <source>
        <dbReference type="PROSITE" id="PS00745"/>
    </source>
</evidence>
<accession>A0ABW2L7P9</accession>
<name>A0ABW2L7P9_9BACT</name>
<dbReference type="InterPro" id="IPR000352">
    <property type="entry name" value="Pep_chain_release_fac_I"/>
</dbReference>
<keyword evidence="2 4" id="KW-0488">Methylation</keyword>
<reference evidence="8" key="1">
    <citation type="journal article" date="2019" name="Int. J. Syst. Evol. Microbiol.">
        <title>The Global Catalogue of Microorganisms (GCM) 10K type strain sequencing project: providing services to taxonomists for standard genome sequencing and annotation.</title>
        <authorList>
            <consortium name="The Broad Institute Genomics Platform"/>
            <consortium name="The Broad Institute Genome Sequencing Center for Infectious Disease"/>
            <person name="Wu L."/>
            <person name="Ma J."/>
        </authorList>
    </citation>
    <scope>NUCLEOTIDE SEQUENCE [LARGE SCALE GENOMIC DNA]</scope>
    <source>
        <strain evidence="8">CGMCC 4.1467</strain>
    </source>
</reference>
<evidence type="ECO:0000256" key="3">
    <source>
        <dbReference type="ARBA" id="ARBA00022917"/>
    </source>
</evidence>
<dbReference type="Pfam" id="PF00472">
    <property type="entry name" value="RF-1"/>
    <property type="match status" value="1"/>
</dbReference>
<keyword evidence="8" id="KW-1185">Reference proteome</keyword>
<gene>
    <name evidence="4 7" type="primary">prfB</name>
    <name evidence="7" type="ORF">ACFQY0_09970</name>
</gene>
<dbReference type="Gene3D" id="3.30.70.1660">
    <property type="match status" value="1"/>
</dbReference>
<comment type="similarity">
    <text evidence="1 4">Belongs to the prokaryotic/mitochondrial release factor family.</text>
</comment>
<keyword evidence="3 4" id="KW-0648">Protein biosynthesis</keyword>
<evidence type="ECO:0000256" key="2">
    <source>
        <dbReference type="ARBA" id="ARBA00022481"/>
    </source>
</evidence>